<evidence type="ECO:0000256" key="6">
    <source>
        <dbReference type="ARBA" id="ARBA00022679"/>
    </source>
</evidence>
<dbReference type="Proteomes" id="UP000241206">
    <property type="component" value="Unassembled WGS sequence"/>
</dbReference>
<dbReference type="InterPro" id="IPR015421">
    <property type="entry name" value="PyrdxlP-dep_Trfase_major"/>
</dbReference>
<keyword evidence="7" id="KW-0479">Metal-binding</keyword>
<dbReference type="EMBL" id="PHHF01000003">
    <property type="protein sequence ID" value="PTD27831.1"/>
    <property type="molecule type" value="Genomic_DNA"/>
</dbReference>
<dbReference type="GO" id="GO:0051536">
    <property type="term" value="F:iron-sulfur cluster binding"/>
    <property type="evidence" value="ECO:0007669"/>
    <property type="project" value="UniProtKB-KW"/>
</dbReference>
<evidence type="ECO:0000256" key="5">
    <source>
        <dbReference type="ARBA" id="ARBA00013558"/>
    </source>
</evidence>
<dbReference type="Gene3D" id="3.40.640.10">
    <property type="entry name" value="Type I PLP-dependent aspartate aminotransferase-like (Major domain)"/>
    <property type="match status" value="1"/>
</dbReference>
<evidence type="ECO:0000256" key="7">
    <source>
        <dbReference type="ARBA" id="ARBA00022723"/>
    </source>
</evidence>
<accession>A0A2T4I879</accession>
<evidence type="ECO:0000256" key="14">
    <source>
        <dbReference type="RuleBase" id="RU004504"/>
    </source>
</evidence>
<dbReference type="FunFam" id="3.40.640.10:FF:000084">
    <property type="entry name" value="IscS-like cysteine desulfurase"/>
    <property type="match status" value="1"/>
</dbReference>
<dbReference type="PANTHER" id="PTHR11601:SF34">
    <property type="entry name" value="CYSTEINE DESULFURASE"/>
    <property type="match status" value="1"/>
</dbReference>
<keyword evidence="8" id="KW-0663">Pyridoxal phosphate</keyword>
<dbReference type="GO" id="GO:0046872">
    <property type="term" value="F:metal ion binding"/>
    <property type="evidence" value="ECO:0007669"/>
    <property type="project" value="UniProtKB-KW"/>
</dbReference>
<evidence type="ECO:0000256" key="10">
    <source>
        <dbReference type="ARBA" id="ARBA00023014"/>
    </source>
</evidence>
<keyword evidence="17" id="KW-1185">Reference proteome</keyword>
<dbReference type="InterPro" id="IPR016454">
    <property type="entry name" value="Cysteine_dSase"/>
</dbReference>
<dbReference type="AlphaFoldDB" id="A0A2T4I879"/>
<dbReference type="PIRSF" id="PIRSF005572">
    <property type="entry name" value="NifS"/>
    <property type="match status" value="1"/>
</dbReference>
<name>A0A2T4I879_9SPHN</name>
<keyword evidence="11" id="KW-0535">Nitrogen fixation</keyword>
<keyword evidence="10" id="KW-0411">Iron-sulfur</keyword>
<evidence type="ECO:0000256" key="8">
    <source>
        <dbReference type="ARBA" id="ARBA00022898"/>
    </source>
</evidence>
<comment type="catalytic activity">
    <reaction evidence="13">
        <text>(sulfur carrier)-H + L-cysteine = (sulfur carrier)-SH + L-alanine</text>
        <dbReference type="Rhea" id="RHEA:43892"/>
        <dbReference type="Rhea" id="RHEA-COMP:14737"/>
        <dbReference type="Rhea" id="RHEA-COMP:14739"/>
        <dbReference type="ChEBI" id="CHEBI:29917"/>
        <dbReference type="ChEBI" id="CHEBI:35235"/>
        <dbReference type="ChEBI" id="CHEBI:57972"/>
        <dbReference type="ChEBI" id="CHEBI:64428"/>
        <dbReference type="EC" id="2.8.1.7"/>
    </reaction>
</comment>
<evidence type="ECO:0000256" key="13">
    <source>
        <dbReference type="ARBA" id="ARBA00050776"/>
    </source>
</evidence>
<evidence type="ECO:0000256" key="11">
    <source>
        <dbReference type="ARBA" id="ARBA00023231"/>
    </source>
</evidence>
<dbReference type="Pfam" id="PF00266">
    <property type="entry name" value="Aminotran_5"/>
    <property type="match status" value="1"/>
</dbReference>
<feature type="domain" description="Aminotransferase class V" evidence="15">
    <location>
        <begin position="6"/>
        <end position="368"/>
    </location>
</feature>
<dbReference type="PROSITE" id="PS00595">
    <property type="entry name" value="AA_TRANSFER_CLASS_5"/>
    <property type="match status" value="1"/>
</dbReference>
<dbReference type="InterPro" id="IPR015422">
    <property type="entry name" value="PyrdxlP-dep_Trfase_small"/>
</dbReference>
<dbReference type="Gene3D" id="1.10.260.50">
    <property type="match status" value="1"/>
</dbReference>
<gene>
    <name evidence="16" type="ORF">CV103_00860</name>
</gene>
<sequence length="390" mass="40826">MSPAPIYLDGFATLPLAPEAREAMLEVWEQPGNAGSPNASGERAAHIIADGRAQVANLIGAAPSEIIFTSGATEANNLALAGVAQSSSRSRPGRNRIIVSAIEHKAVLEPARMLEHQGFQVSIAPVDGDGRLDLGQFAALVGDDLLLASVMLANNETGVIQPVAEAAELVHAVGALMHSDAAQAVGKIPVEVLELDVDYLSFSAHKCYGPMGIGALYAAAHAPKPLPLVYGGGQQAAIRPGTEPVALIAGFGAAASVAREHLTVDQDHGRALVDAFVDSLAARQLRYRRLGGEAETLPGSIALQLIGVDADRLCALVAREVSLSTGSACTSGQIKQSHVLEAIGFSEEDARQIIRIFCHRYQNLDEIETAAERIVVAADRSRLAAGEVRQ</sequence>
<dbReference type="InterPro" id="IPR015424">
    <property type="entry name" value="PyrdxlP-dep_Trfase"/>
</dbReference>
<dbReference type="PANTHER" id="PTHR11601">
    <property type="entry name" value="CYSTEINE DESULFURYLASE FAMILY MEMBER"/>
    <property type="match status" value="1"/>
</dbReference>
<evidence type="ECO:0000256" key="2">
    <source>
        <dbReference type="ARBA" id="ARBA00003120"/>
    </source>
</evidence>
<dbReference type="SUPFAM" id="SSF53383">
    <property type="entry name" value="PLP-dependent transferases"/>
    <property type="match status" value="1"/>
</dbReference>
<dbReference type="InterPro" id="IPR020578">
    <property type="entry name" value="Aminotrans_V_PyrdxlP_BS"/>
</dbReference>
<proteinExistence type="inferred from homology"/>
<dbReference type="InterPro" id="IPR000192">
    <property type="entry name" value="Aminotrans_V_dom"/>
</dbReference>
<keyword evidence="6" id="KW-0808">Transferase</keyword>
<organism evidence="16 17">
    <name type="scientific">Edaphosphingomonas fennica</name>
    <dbReference type="NCBI Taxonomy" id="114404"/>
    <lineage>
        <taxon>Bacteria</taxon>
        <taxon>Pseudomonadati</taxon>
        <taxon>Pseudomonadota</taxon>
        <taxon>Alphaproteobacteria</taxon>
        <taxon>Sphingomonadales</taxon>
        <taxon>Rhizorhabdaceae</taxon>
        <taxon>Edaphosphingomonas</taxon>
    </lineage>
</organism>
<dbReference type="RefSeq" id="WP_107393640.1">
    <property type="nucleotide sequence ID" value="NZ_PHHF01000003.1"/>
</dbReference>
<dbReference type="GO" id="GO:0031071">
    <property type="term" value="F:cysteine desulfurase activity"/>
    <property type="evidence" value="ECO:0007669"/>
    <property type="project" value="UniProtKB-EC"/>
</dbReference>
<evidence type="ECO:0000256" key="4">
    <source>
        <dbReference type="ARBA" id="ARBA00012239"/>
    </source>
</evidence>
<comment type="cofactor">
    <cofactor evidence="1 14">
        <name>pyridoxal 5'-phosphate</name>
        <dbReference type="ChEBI" id="CHEBI:597326"/>
    </cofactor>
</comment>
<evidence type="ECO:0000313" key="17">
    <source>
        <dbReference type="Proteomes" id="UP000241206"/>
    </source>
</evidence>
<comment type="similarity">
    <text evidence="3">Belongs to the class-V pyridoxal-phosphate-dependent aminotransferase family. NifS/IscS subfamily.</text>
</comment>
<keyword evidence="9" id="KW-0408">Iron</keyword>
<evidence type="ECO:0000313" key="16">
    <source>
        <dbReference type="EMBL" id="PTD27831.1"/>
    </source>
</evidence>
<evidence type="ECO:0000256" key="12">
    <source>
        <dbReference type="ARBA" id="ARBA00031911"/>
    </source>
</evidence>
<comment type="function">
    <text evidence="2">Catalyzes the removal of elemental sulfur atoms from cysteine to produce alanine. Seems to participate in the biosynthesis of the nitrogenase metalloclusters by providing the inorganic sulfur required for the Fe-S core formation.</text>
</comment>
<protein>
    <recommendedName>
        <fullName evidence="5">Cysteine desulfurase</fullName>
        <ecNumber evidence="4">2.8.1.7</ecNumber>
    </recommendedName>
    <alternativeName>
        <fullName evidence="12">Nitrogenase metalloclusters biosynthesis protein NifS</fullName>
    </alternativeName>
</protein>
<evidence type="ECO:0000256" key="3">
    <source>
        <dbReference type="ARBA" id="ARBA00006490"/>
    </source>
</evidence>
<dbReference type="EC" id="2.8.1.7" evidence="4"/>
<evidence type="ECO:0000256" key="1">
    <source>
        <dbReference type="ARBA" id="ARBA00001933"/>
    </source>
</evidence>
<dbReference type="Gene3D" id="3.90.1150.10">
    <property type="entry name" value="Aspartate Aminotransferase, domain 1"/>
    <property type="match status" value="1"/>
</dbReference>
<reference evidence="16 17" key="1">
    <citation type="submission" date="2017-11" db="EMBL/GenBank/DDBJ databases">
        <title>Sphingomonas oleivorans sp. nov., isolated from oil-contaminated soil.</title>
        <authorList>
            <person name="Wang L."/>
            <person name="Chen L."/>
        </authorList>
    </citation>
    <scope>NUCLEOTIDE SEQUENCE [LARGE SCALE GENOMIC DNA]</scope>
    <source>
        <strain evidence="16 17">K101</strain>
    </source>
</reference>
<evidence type="ECO:0000259" key="15">
    <source>
        <dbReference type="Pfam" id="PF00266"/>
    </source>
</evidence>
<evidence type="ECO:0000256" key="9">
    <source>
        <dbReference type="ARBA" id="ARBA00023004"/>
    </source>
</evidence>
<comment type="caution">
    <text evidence="16">The sequence shown here is derived from an EMBL/GenBank/DDBJ whole genome shotgun (WGS) entry which is preliminary data.</text>
</comment>